<dbReference type="AlphaFoldDB" id="A0A6A5XJT6"/>
<evidence type="ECO:0000313" key="2">
    <source>
        <dbReference type="EMBL" id="KAF2013392.1"/>
    </source>
</evidence>
<feature type="region of interest" description="Disordered" evidence="1">
    <location>
        <begin position="98"/>
        <end position="119"/>
    </location>
</feature>
<dbReference type="RefSeq" id="XP_033381731.1">
    <property type="nucleotide sequence ID" value="XM_033522243.1"/>
</dbReference>
<organism evidence="2 3">
    <name type="scientific">Aaosphaeria arxii CBS 175.79</name>
    <dbReference type="NCBI Taxonomy" id="1450172"/>
    <lineage>
        <taxon>Eukaryota</taxon>
        <taxon>Fungi</taxon>
        <taxon>Dikarya</taxon>
        <taxon>Ascomycota</taxon>
        <taxon>Pezizomycotina</taxon>
        <taxon>Dothideomycetes</taxon>
        <taxon>Pleosporomycetidae</taxon>
        <taxon>Pleosporales</taxon>
        <taxon>Pleosporales incertae sedis</taxon>
        <taxon>Aaosphaeria</taxon>
    </lineage>
</organism>
<feature type="compositionally biased region" description="Polar residues" evidence="1">
    <location>
        <begin position="98"/>
        <end position="113"/>
    </location>
</feature>
<dbReference type="GeneID" id="54279640"/>
<keyword evidence="3" id="KW-1185">Reference proteome</keyword>
<accession>A0A6A5XJT6</accession>
<evidence type="ECO:0000313" key="3">
    <source>
        <dbReference type="Proteomes" id="UP000799778"/>
    </source>
</evidence>
<evidence type="ECO:0000256" key="1">
    <source>
        <dbReference type="SAM" id="MobiDB-lite"/>
    </source>
</evidence>
<name>A0A6A5XJT6_9PLEO</name>
<feature type="compositionally biased region" description="Pro residues" evidence="1">
    <location>
        <begin position="61"/>
        <end position="76"/>
    </location>
</feature>
<gene>
    <name evidence="2" type="ORF">BU24DRAFT_236726</name>
</gene>
<proteinExistence type="predicted"/>
<sequence length="119" mass="12895">MMIVPIRISEHCRTGGRNAEVVKKERCRVAADIGKNFGGHDAMRCRWPLEIKSDGEGPASSQPPPHPLQLPPPPPLIANTNTTTASYRLPLPTYSSRYFPSDNPTSPAFSSCGPSLLAL</sequence>
<protein>
    <submittedName>
        <fullName evidence="2">Uncharacterized protein</fullName>
    </submittedName>
</protein>
<feature type="region of interest" description="Disordered" evidence="1">
    <location>
        <begin position="49"/>
        <end position="83"/>
    </location>
</feature>
<reference evidence="2" key="1">
    <citation type="journal article" date="2020" name="Stud. Mycol.">
        <title>101 Dothideomycetes genomes: a test case for predicting lifestyles and emergence of pathogens.</title>
        <authorList>
            <person name="Haridas S."/>
            <person name="Albert R."/>
            <person name="Binder M."/>
            <person name="Bloem J."/>
            <person name="Labutti K."/>
            <person name="Salamov A."/>
            <person name="Andreopoulos B."/>
            <person name="Baker S."/>
            <person name="Barry K."/>
            <person name="Bills G."/>
            <person name="Bluhm B."/>
            <person name="Cannon C."/>
            <person name="Castanera R."/>
            <person name="Culley D."/>
            <person name="Daum C."/>
            <person name="Ezra D."/>
            <person name="Gonzalez J."/>
            <person name="Henrissat B."/>
            <person name="Kuo A."/>
            <person name="Liang C."/>
            <person name="Lipzen A."/>
            <person name="Lutzoni F."/>
            <person name="Magnuson J."/>
            <person name="Mondo S."/>
            <person name="Nolan M."/>
            <person name="Ohm R."/>
            <person name="Pangilinan J."/>
            <person name="Park H.-J."/>
            <person name="Ramirez L."/>
            <person name="Alfaro M."/>
            <person name="Sun H."/>
            <person name="Tritt A."/>
            <person name="Yoshinaga Y."/>
            <person name="Zwiers L.-H."/>
            <person name="Turgeon B."/>
            <person name="Goodwin S."/>
            <person name="Spatafora J."/>
            <person name="Crous P."/>
            <person name="Grigoriev I."/>
        </authorList>
    </citation>
    <scope>NUCLEOTIDE SEQUENCE</scope>
    <source>
        <strain evidence="2">CBS 175.79</strain>
    </source>
</reference>
<dbReference type="EMBL" id="ML978071">
    <property type="protein sequence ID" value="KAF2013392.1"/>
    <property type="molecule type" value="Genomic_DNA"/>
</dbReference>
<dbReference type="Proteomes" id="UP000799778">
    <property type="component" value="Unassembled WGS sequence"/>
</dbReference>